<feature type="region of interest" description="Disordered" evidence="2">
    <location>
        <begin position="221"/>
        <end position="245"/>
    </location>
</feature>
<dbReference type="RefSeq" id="WP_172242938.1">
    <property type="nucleotide sequence ID" value="NZ_BMDD01000002.1"/>
</dbReference>
<accession>A0ABQ1ZRK2</accession>
<evidence type="ECO:0000313" key="5">
    <source>
        <dbReference type="EMBL" id="GGH76890.1"/>
    </source>
</evidence>
<dbReference type="SUPFAM" id="SSF49329">
    <property type="entry name" value="Cu,Zn superoxide dismutase-like"/>
    <property type="match status" value="1"/>
</dbReference>
<feature type="domain" description="Superoxide dismutase copper/zinc binding" evidence="4">
    <location>
        <begin position="113"/>
        <end position="242"/>
    </location>
</feature>
<dbReference type="Proteomes" id="UP000605427">
    <property type="component" value="Unassembled WGS sequence"/>
</dbReference>
<comment type="similarity">
    <text evidence="1">Belongs to the Cu-Zn superoxide dismutase family.</text>
</comment>
<dbReference type="PRINTS" id="PR00068">
    <property type="entry name" value="CUZNDISMTASE"/>
</dbReference>
<evidence type="ECO:0000313" key="6">
    <source>
        <dbReference type="Proteomes" id="UP000605427"/>
    </source>
</evidence>
<dbReference type="CDD" id="cd00305">
    <property type="entry name" value="Cu-Zn_Superoxide_Dismutase"/>
    <property type="match status" value="1"/>
</dbReference>
<proteinExistence type="inferred from homology"/>
<sequence>MTKKPLGKKHLVASFACGAVLFSGLSAAAADTSVSAMISKATFFAFGERQAAPAPTGSNGAKSPAALNYNGTTYVPVRAIGDMLDVPVYWDAANNAISTGSAKTIVKSADGTVHGSIDLMEEKGGVRVKVSLMDIPAGPHGIHVHQMPIKNNDFATALGHFNPTKHEHGHNNPQGAHVGDFTKNLTADKNGKAVQEFFLEGANLQPDSPMSIAGRSIIVHAGADDQKSDPAGDSGDRIAGGNVPK</sequence>
<gene>
    <name evidence="5" type="ORF">GCM10007362_19820</name>
</gene>
<feature type="signal peptide" evidence="3">
    <location>
        <begin position="1"/>
        <end position="29"/>
    </location>
</feature>
<evidence type="ECO:0000256" key="3">
    <source>
        <dbReference type="SAM" id="SignalP"/>
    </source>
</evidence>
<dbReference type="InterPro" id="IPR024134">
    <property type="entry name" value="SOD_Cu/Zn_/chaperone"/>
</dbReference>
<comment type="caution">
    <text evidence="5">The sequence shown here is derived from an EMBL/GenBank/DDBJ whole genome shotgun (WGS) entry which is preliminary data.</text>
</comment>
<dbReference type="EMBL" id="BMDD01000002">
    <property type="protein sequence ID" value="GGH76890.1"/>
    <property type="molecule type" value="Genomic_DNA"/>
</dbReference>
<dbReference type="PANTHER" id="PTHR10003">
    <property type="entry name" value="SUPEROXIDE DISMUTASE CU-ZN -RELATED"/>
    <property type="match status" value="1"/>
</dbReference>
<reference evidence="6" key="1">
    <citation type="journal article" date="2019" name="Int. J. Syst. Evol. Microbiol.">
        <title>The Global Catalogue of Microorganisms (GCM) 10K type strain sequencing project: providing services to taxonomists for standard genome sequencing and annotation.</title>
        <authorList>
            <consortium name="The Broad Institute Genomics Platform"/>
            <consortium name="The Broad Institute Genome Sequencing Center for Infectious Disease"/>
            <person name="Wu L."/>
            <person name="Ma J."/>
        </authorList>
    </citation>
    <scope>NUCLEOTIDE SEQUENCE [LARGE SCALE GENOMIC DNA]</scope>
    <source>
        <strain evidence="6">CCM 8702</strain>
    </source>
</reference>
<evidence type="ECO:0000259" key="4">
    <source>
        <dbReference type="Pfam" id="PF00080"/>
    </source>
</evidence>
<feature type="chain" id="PRO_5045672054" description="Superoxide dismutase copper/zinc binding domain-containing protein" evidence="3">
    <location>
        <begin position="30"/>
        <end position="245"/>
    </location>
</feature>
<dbReference type="Gene3D" id="2.60.40.200">
    <property type="entry name" value="Superoxide dismutase, copper/zinc binding domain"/>
    <property type="match status" value="1"/>
</dbReference>
<dbReference type="InterPro" id="IPR001424">
    <property type="entry name" value="SOD_Cu_Zn_dom"/>
</dbReference>
<evidence type="ECO:0000256" key="2">
    <source>
        <dbReference type="SAM" id="MobiDB-lite"/>
    </source>
</evidence>
<feature type="compositionally biased region" description="Basic and acidic residues" evidence="2">
    <location>
        <begin position="222"/>
        <end position="236"/>
    </location>
</feature>
<dbReference type="Pfam" id="PF00080">
    <property type="entry name" value="Sod_Cu"/>
    <property type="match status" value="1"/>
</dbReference>
<protein>
    <recommendedName>
        <fullName evidence="4">Superoxide dismutase copper/zinc binding domain-containing protein</fullName>
    </recommendedName>
</protein>
<organism evidence="5 6">
    <name type="scientific">Saccharibacillus endophyticus</name>
    <dbReference type="NCBI Taxonomy" id="2060666"/>
    <lineage>
        <taxon>Bacteria</taxon>
        <taxon>Bacillati</taxon>
        <taxon>Bacillota</taxon>
        <taxon>Bacilli</taxon>
        <taxon>Bacillales</taxon>
        <taxon>Paenibacillaceae</taxon>
        <taxon>Saccharibacillus</taxon>
    </lineage>
</organism>
<evidence type="ECO:0000256" key="1">
    <source>
        <dbReference type="ARBA" id="ARBA00010457"/>
    </source>
</evidence>
<keyword evidence="6" id="KW-1185">Reference proteome</keyword>
<keyword evidence="3" id="KW-0732">Signal</keyword>
<name>A0ABQ1ZRK2_9BACL</name>
<dbReference type="InterPro" id="IPR036423">
    <property type="entry name" value="SOD-like_Cu/Zn_dom_sf"/>
</dbReference>